<keyword evidence="5" id="KW-0378">Hydrolase</keyword>
<dbReference type="GO" id="GO:0009307">
    <property type="term" value="P:DNA restriction-modification system"/>
    <property type="evidence" value="ECO:0007669"/>
    <property type="project" value="UniProtKB-KW"/>
</dbReference>
<evidence type="ECO:0000256" key="2">
    <source>
        <dbReference type="ARBA" id="ARBA00022747"/>
    </source>
</evidence>
<dbReference type="Gene3D" id="3.40.50.300">
    <property type="entry name" value="P-loop containing nucleotide triphosphate hydrolases"/>
    <property type="match status" value="2"/>
</dbReference>
<dbReference type="InterPro" id="IPR001650">
    <property type="entry name" value="Helicase_C-like"/>
</dbReference>
<evidence type="ECO:0000313" key="7">
    <source>
        <dbReference type="Proteomes" id="UP000001592"/>
    </source>
</evidence>
<dbReference type="GO" id="GO:0032259">
    <property type="term" value="P:methylation"/>
    <property type="evidence" value="ECO:0007669"/>
    <property type="project" value="InterPro"/>
</dbReference>
<dbReference type="GO" id="GO:0003677">
    <property type="term" value="F:DNA binding"/>
    <property type="evidence" value="ECO:0007669"/>
    <property type="project" value="InterPro"/>
</dbReference>
<sequence>MLQSLKSDHEHVTLRSLLEYYRQQAKSPRELGTLFENLVMVYLSEDPLQKQEYEKVQTYLEWAKEHDEDGRDIGIDLVATIRDQGGYAAIQCKCYDASHIIKKEDIDSFIAASGKKIFTRRILVDSTESNWSDNANNTCDGQEVRIQQINLFDLENSQIDWGAYKERGQAVLKEQPKKKLLDHQIEALERVCEGLQEADRGKLIMACGTGKTFTSLKIAETIAGKGKRVLFLVPSLALMSQTIREWTLDTEIPLRSFAVCSDTQVGKRRKGKHDDESGLDASDLVLPATTDSQELARKANKTSLDVMTVVFSTYHSIQVISDAQKEYDLPEFDLIICDEAHRTTGVVLGTDKHESEFIKVHDNSIIRGKKRLYMTATPKIFADSAKKQAHEMNGILASMDDEALYGKNLYTYTFSKAVKNELLVPYKIIILGVNEEEVSESIQHLMTDENYELTLDDKTKIIGCYQALSKIDLKVDLSDDPNPMRRALAFCKDIKTSERIRDTFNSQEIQKELYNLHKLYKETPPLQCTFAHIDGTQSAKKRNEALDWLKEDAGENTCRVLTNVRCLSEGVDVPALDAIMFLHPRKSQVDVIQAVGRIMRRAKGKKRGYIILPVGVPAGISAEEALKYNKRYSVVWQVINALLAHDENFEITLNQMILGQDVSDVLEISALKSMTAVEDKIYVYEKPESAGLEIGKAAYEPQKYIHSVTGRLPFYKEFPNALKTLLAKKFTLADYWGIWAGNVAEIAQNHINRLKDILSDETSEAFHAFESFHKELKNNLNSEIKQEEALEMLAQHLVTRPVFEALFDGNEFVQNNAISQAMEKILAELDKTNIKQVSKELQEFYDSVKFRASGITSPQARQNLIIKLYEDFFTKAFKKTTDRLGIVYTPVEVVDFIIHSVDDVLRNEFGKSLGSRGVSILDPFTGTGTFITRLLQSNLIKPEDMEYKFRHDIHANEIVLLAYYIAAINIESTYHSLMKGEYIPFKHIGLTDTFRMLEEKNLLQELFKENSEYLEHQKKLDIKVILGNPPYSTKQKNENDNAKNTPYPILDKRISETYAAHSKATNMQALYDSYIRAIRWASDRIGNAGVIGFVTNAGFITGHSMDSLRKCLVEEFSSLYIFHLRGNARTSGEQRKKESGGIFGSGSRAPIAISILVKNPNAQQHGKIYFRDIGDYLNREEKLTIIEKLRSIDGITRSKKGWQIIKPDRHNDWLSQRDDSFKTFLALGVKKGHDQKLFENFSRGIMTSRDAWAYNSSRETLAKNMRNMIAFYNSEVERFNNSYSHADHKLRTNAIDSFVNSDERKISWSYNLKRDLVKGKSFNFEEACLTQSLYRPFTRQWLYCDAALNCDGAYQMRIFPIGQAVENRMIQITGIGAKKDFSVLMTKVVSDVNMMEGGSQCFPRYIYEDTTVSKNKNKEQSHLFTNSTENSKTAGLQRRDAITDEGLAHFKAAYPNEKIAKDDLFYYVYGLLHSKDYRSRYADNLSKELPRIPCVKSTDDFWKFVTAGRELGHLHVNYETVEPYPVTFKKGNPKFTEISNPEKFYYVTEMKFAKIKNSKEKDKSTVIYNSNITITDIPLEAYKYIVNGKPALEWVMGRQCVKTDKKSGIVNDANRYAVETVGNPAYPLELFQRVITVSLETIKIVKNLPKLEIRETE</sequence>
<keyword evidence="7" id="KW-1185">Reference proteome</keyword>
<accession>A9ITJ8</accession>
<dbReference type="REBASE" id="16822">
    <property type="entry name" value="BtrCIPORF1053P"/>
</dbReference>
<dbReference type="EMBL" id="AM260525">
    <property type="protein sequence ID" value="CAK01447.1"/>
    <property type="molecule type" value="Genomic_DNA"/>
</dbReference>
<dbReference type="PROSITE" id="PS51194">
    <property type="entry name" value="HELICASE_CTER"/>
    <property type="match status" value="1"/>
</dbReference>
<name>A9ITJ8_BART1</name>
<proteinExistence type="inferred from homology"/>
<dbReference type="PANTHER" id="PTHR47396">
    <property type="entry name" value="TYPE I RESTRICTION ENZYME ECOKI R PROTEIN"/>
    <property type="match status" value="1"/>
</dbReference>
<dbReference type="InterPro" id="IPR002052">
    <property type="entry name" value="DNA_methylase_N6_adenine_CS"/>
</dbReference>
<dbReference type="Pfam" id="PF18135">
    <property type="entry name" value="Type_ISP_C"/>
    <property type="match status" value="1"/>
</dbReference>
<feature type="domain" description="Helicase C-terminal" evidence="4">
    <location>
        <begin position="463"/>
        <end position="657"/>
    </location>
</feature>
<dbReference type="eggNOG" id="COG0286">
    <property type="taxonomic scope" value="Bacteria"/>
</dbReference>
<dbReference type="GO" id="GO:0005829">
    <property type="term" value="C:cytosol"/>
    <property type="evidence" value="ECO:0007669"/>
    <property type="project" value="TreeGrafter"/>
</dbReference>
<dbReference type="GO" id="GO:0004386">
    <property type="term" value="F:helicase activity"/>
    <property type="evidence" value="ECO:0007669"/>
    <property type="project" value="UniProtKB-KW"/>
</dbReference>
<dbReference type="SMART" id="SM00490">
    <property type="entry name" value="HELICc"/>
    <property type="match status" value="1"/>
</dbReference>
<dbReference type="InterPro" id="IPR014001">
    <property type="entry name" value="Helicase_ATP-bd"/>
</dbReference>
<dbReference type="HOGENOM" id="CLU_002151_1_0_5"/>
<dbReference type="InterPro" id="IPR029063">
    <property type="entry name" value="SAM-dependent_MTases_sf"/>
</dbReference>
<keyword evidence="2" id="KW-0680">Restriction system</keyword>
<dbReference type="REBASE" id="16823">
    <property type="entry name" value="BtrCIPORF1064P"/>
</dbReference>
<dbReference type="InterPro" id="IPR039442">
    <property type="entry name" value="Mrr-like_dom"/>
</dbReference>
<dbReference type="Gene3D" id="3.40.50.150">
    <property type="entry name" value="Vaccinia Virus protein VP39"/>
    <property type="match status" value="1"/>
</dbReference>
<dbReference type="PROSITE" id="PS00092">
    <property type="entry name" value="N6_MTASE"/>
    <property type="match status" value="1"/>
</dbReference>
<reference evidence="5 7" key="1">
    <citation type="journal article" date="2007" name="Nat. Genet.">
        <title>Genomic analysis of Bartonella identifies type IV secretion systems as host adaptability factors.</title>
        <authorList>
            <person name="Saenz H.L."/>
            <person name="Engel P."/>
            <person name="Stoeckli M.C."/>
            <person name="Lanz C."/>
            <person name="Raddatz G."/>
            <person name="Vayssier-Taussat M."/>
            <person name="Birtles R."/>
            <person name="Schuster S.C."/>
            <person name="Dehio C."/>
        </authorList>
    </citation>
    <scope>NUCLEOTIDE SEQUENCE [LARGE SCALE GENOMIC DNA]</scope>
    <source>
        <strain evidence="7">DSM 28219 / CCUG 45778 / CIP 105476 / IBS 506</strain>
        <strain evidence="5">Type strain:506</strain>
    </source>
</reference>
<organism evidence="5 7">
    <name type="scientific">Bartonella tribocorum (strain DSM 28219 / CCUG 45778 / CIP 105476 / IBS 506)</name>
    <dbReference type="NCBI Taxonomy" id="382640"/>
    <lineage>
        <taxon>Bacteria</taxon>
        <taxon>Pseudomonadati</taxon>
        <taxon>Pseudomonadota</taxon>
        <taxon>Alphaproteobacteria</taxon>
        <taxon>Hyphomicrobiales</taxon>
        <taxon>Bartonellaceae</taxon>
        <taxon>Bartonella</taxon>
    </lineage>
</organism>
<dbReference type="EMBL" id="AM260525">
    <property type="protein sequence ID" value="CAK01437.1"/>
    <property type="molecule type" value="Genomic_DNA"/>
</dbReference>
<protein>
    <submittedName>
        <fullName evidence="5">Helicase/methyltransferase</fullName>
    </submittedName>
</protein>
<dbReference type="RefSeq" id="WP_012231655.1">
    <property type="nucleotide sequence ID" value="NC_010161.1"/>
</dbReference>
<dbReference type="CDD" id="cd22333">
    <property type="entry name" value="LlaBIII_nuclease-like"/>
    <property type="match status" value="1"/>
</dbReference>
<dbReference type="Pfam" id="PF22240">
    <property type="entry name" value="ISP_coupler"/>
    <property type="match status" value="1"/>
</dbReference>
<dbReference type="PANTHER" id="PTHR47396:SF1">
    <property type="entry name" value="ATP-DEPENDENT HELICASE IRC3-RELATED"/>
    <property type="match status" value="1"/>
</dbReference>
<dbReference type="GO" id="GO:0016787">
    <property type="term" value="F:hydrolase activity"/>
    <property type="evidence" value="ECO:0007669"/>
    <property type="project" value="InterPro"/>
</dbReference>
<dbReference type="Proteomes" id="UP000001592">
    <property type="component" value="Chromosome"/>
</dbReference>
<keyword evidence="5" id="KW-0547">Nucleotide-binding</keyword>
<dbReference type="Pfam" id="PF02384">
    <property type="entry name" value="N6_Mtase"/>
    <property type="match status" value="1"/>
</dbReference>
<dbReference type="KEGG" id="btr:BT_1064"/>
<dbReference type="Gene3D" id="3.40.1350.10">
    <property type="match status" value="1"/>
</dbReference>
<evidence type="ECO:0000313" key="6">
    <source>
        <dbReference type="EMBL" id="CAK01447.1"/>
    </source>
</evidence>
<dbReference type="Pfam" id="PF04851">
    <property type="entry name" value="ResIII"/>
    <property type="match status" value="1"/>
</dbReference>
<keyword evidence="5" id="KW-0347">Helicase</keyword>
<dbReference type="Pfam" id="PF13156">
    <property type="entry name" value="Mrr_cat_2"/>
    <property type="match status" value="1"/>
</dbReference>
<dbReference type="SMART" id="SM00487">
    <property type="entry name" value="DEXDc"/>
    <property type="match status" value="1"/>
</dbReference>
<dbReference type="SUPFAM" id="SSF52540">
    <property type="entry name" value="P-loop containing nucleoside triphosphate hydrolases"/>
    <property type="match status" value="1"/>
</dbReference>
<dbReference type="PRINTS" id="PR00507">
    <property type="entry name" value="N12N6MTFRASE"/>
</dbReference>
<dbReference type="SUPFAM" id="SSF53335">
    <property type="entry name" value="S-adenosyl-L-methionine-dependent methyltransferases"/>
    <property type="match status" value="1"/>
</dbReference>
<evidence type="ECO:0000313" key="5">
    <source>
        <dbReference type="EMBL" id="CAK01437.1"/>
    </source>
</evidence>
<dbReference type="PROSITE" id="PS51192">
    <property type="entry name" value="HELICASE_ATP_BIND_1"/>
    <property type="match status" value="1"/>
</dbReference>
<dbReference type="InterPro" id="IPR006935">
    <property type="entry name" value="Helicase/UvrB_N"/>
</dbReference>
<gene>
    <name evidence="5" type="ordered locus">BT_1053</name>
    <name evidence="6" type="ordered locus">BT_1064</name>
</gene>
<feature type="domain" description="Helicase ATP-binding" evidence="3">
    <location>
        <begin position="192"/>
        <end position="396"/>
    </location>
</feature>
<dbReference type="InterPro" id="IPR027417">
    <property type="entry name" value="P-loop_NTPase"/>
</dbReference>
<comment type="similarity">
    <text evidence="1">Belongs to the N(4)/N(6)-methyltransferase family.</text>
</comment>
<dbReference type="KEGG" id="btr:BT_1053"/>
<dbReference type="InterPro" id="IPR011335">
    <property type="entry name" value="Restrct_endonuc-II-like"/>
</dbReference>
<evidence type="ECO:0000259" key="4">
    <source>
        <dbReference type="PROSITE" id="PS51194"/>
    </source>
</evidence>
<dbReference type="eggNOG" id="COG1111">
    <property type="taxonomic scope" value="Bacteria"/>
</dbReference>
<dbReference type="InterPro" id="IPR041635">
    <property type="entry name" value="Type_ISP_LLaBIII_C"/>
</dbReference>
<evidence type="ECO:0000256" key="1">
    <source>
        <dbReference type="ARBA" id="ARBA00006594"/>
    </source>
</evidence>
<dbReference type="Pfam" id="PF00271">
    <property type="entry name" value="Helicase_C"/>
    <property type="match status" value="1"/>
</dbReference>
<dbReference type="InterPro" id="IPR053980">
    <property type="entry name" value="ISP_coupler"/>
</dbReference>
<dbReference type="GO" id="GO:0008170">
    <property type="term" value="F:N-methyltransferase activity"/>
    <property type="evidence" value="ECO:0007669"/>
    <property type="project" value="InterPro"/>
</dbReference>
<keyword evidence="5" id="KW-0067">ATP-binding</keyword>
<dbReference type="InterPro" id="IPR003356">
    <property type="entry name" value="DNA_methylase_A-5"/>
</dbReference>
<dbReference type="InterPro" id="IPR011856">
    <property type="entry name" value="tRNA_endonuc-like_dom_sf"/>
</dbReference>
<dbReference type="GO" id="GO:0005524">
    <property type="term" value="F:ATP binding"/>
    <property type="evidence" value="ECO:0007669"/>
    <property type="project" value="InterPro"/>
</dbReference>
<dbReference type="SUPFAM" id="SSF52980">
    <property type="entry name" value="Restriction endonuclease-like"/>
    <property type="match status" value="1"/>
</dbReference>
<dbReference type="InterPro" id="IPR050742">
    <property type="entry name" value="Helicase_Restrict-Modif_Enz"/>
</dbReference>
<evidence type="ECO:0000259" key="3">
    <source>
        <dbReference type="PROSITE" id="PS51192"/>
    </source>
</evidence>